<proteinExistence type="predicted"/>
<evidence type="ECO:0000313" key="8">
    <source>
        <dbReference type="Proteomes" id="UP000019063"/>
    </source>
</evidence>
<comment type="caution">
    <text evidence="7">The sequence shown here is derived from an EMBL/GenBank/DDBJ whole genome shotgun (WGS) entry which is preliminary data.</text>
</comment>
<organism evidence="7 8">
    <name type="scientific">Roseivivax marinus</name>
    <dbReference type="NCBI Taxonomy" id="1379903"/>
    <lineage>
        <taxon>Bacteria</taxon>
        <taxon>Pseudomonadati</taxon>
        <taxon>Pseudomonadota</taxon>
        <taxon>Alphaproteobacteria</taxon>
        <taxon>Rhodobacterales</taxon>
        <taxon>Roseobacteraceae</taxon>
        <taxon>Roseivivax</taxon>
    </lineage>
</organism>
<feature type="domain" description="Cytochrome c" evidence="6">
    <location>
        <begin position="50"/>
        <end position="161"/>
    </location>
</feature>
<accession>W4HQ96</accession>
<keyword evidence="2 4" id="KW-0479">Metal-binding</keyword>
<dbReference type="InterPro" id="IPR030999">
    <property type="entry name" value="Thiosulf_SoxX"/>
</dbReference>
<evidence type="ECO:0000256" key="4">
    <source>
        <dbReference type="PROSITE-ProRule" id="PRU00433"/>
    </source>
</evidence>
<dbReference type="GO" id="GO:0020037">
    <property type="term" value="F:heme binding"/>
    <property type="evidence" value="ECO:0007669"/>
    <property type="project" value="InterPro"/>
</dbReference>
<evidence type="ECO:0000256" key="5">
    <source>
        <dbReference type="SAM" id="SignalP"/>
    </source>
</evidence>
<keyword evidence="5" id="KW-0732">Signal</keyword>
<protein>
    <submittedName>
        <fullName evidence="7">Cytochrome c</fullName>
    </submittedName>
</protein>
<gene>
    <name evidence="7" type="ORF">ATO8_00240</name>
</gene>
<reference evidence="7 8" key="1">
    <citation type="journal article" date="2014" name="Antonie Van Leeuwenhoek">
        <title>Roseivivax atlanticus sp. nov., isolated from surface seawater of the Atlantic Ocean.</title>
        <authorList>
            <person name="Li G."/>
            <person name="Lai Q."/>
            <person name="Liu X."/>
            <person name="Sun F."/>
            <person name="Shao Z."/>
        </authorList>
    </citation>
    <scope>NUCLEOTIDE SEQUENCE [LARGE SCALE GENOMIC DNA]</scope>
    <source>
        <strain evidence="7 8">22II-s10s</strain>
    </source>
</reference>
<evidence type="ECO:0000313" key="7">
    <source>
        <dbReference type="EMBL" id="ETW14291.1"/>
    </source>
</evidence>
<sequence length="165" mass="17120">MTRIERRAVGAAIAALTAAAPLWAAEAVAPDAVNFTDAGGIAESLSGTPGDVENGAALMNKGAGNCIACHQVTALNDLPFHGEVGPSLDGVGERWDEAQIRGIVADAKKTFPGTIMPSFYKTGPYERPGDGYTGKAAQGELDPLLTAQDVEDVVAFLMTLDTYPE</sequence>
<dbReference type="Proteomes" id="UP000019063">
    <property type="component" value="Unassembled WGS sequence"/>
</dbReference>
<dbReference type="PROSITE" id="PS51007">
    <property type="entry name" value="CYTC"/>
    <property type="match status" value="1"/>
</dbReference>
<feature type="signal peptide" evidence="5">
    <location>
        <begin position="1"/>
        <end position="24"/>
    </location>
</feature>
<name>W4HQ96_9RHOB</name>
<dbReference type="PATRIC" id="fig|1317118.6.peg.49"/>
<evidence type="ECO:0000256" key="3">
    <source>
        <dbReference type="ARBA" id="ARBA00023004"/>
    </source>
</evidence>
<dbReference type="AlphaFoldDB" id="W4HQ96"/>
<dbReference type="InterPro" id="IPR009056">
    <property type="entry name" value="Cyt_c-like_dom"/>
</dbReference>
<dbReference type="Pfam" id="PF00034">
    <property type="entry name" value="Cytochrom_C"/>
    <property type="match status" value="1"/>
</dbReference>
<evidence type="ECO:0000256" key="1">
    <source>
        <dbReference type="ARBA" id="ARBA00022617"/>
    </source>
</evidence>
<dbReference type="SUPFAM" id="SSF46626">
    <property type="entry name" value="Cytochrome c"/>
    <property type="match status" value="1"/>
</dbReference>
<dbReference type="EMBL" id="AQQW01000001">
    <property type="protein sequence ID" value="ETW14291.1"/>
    <property type="molecule type" value="Genomic_DNA"/>
</dbReference>
<evidence type="ECO:0000256" key="2">
    <source>
        <dbReference type="ARBA" id="ARBA00022723"/>
    </source>
</evidence>
<dbReference type="Gene3D" id="1.10.760.10">
    <property type="entry name" value="Cytochrome c-like domain"/>
    <property type="match status" value="1"/>
</dbReference>
<dbReference type="STRING" id="1379903.ATO8_00240"/>
<keyword evidence="1 4" id="KW-0349">Heme</keyword>
<keyword evidence="3 4" id="KW-0408">Iron</keyword>
<dbReference type="GO" id="GO:0046872">
    <property type="term" value="F:metal ion binding"/>
    <property type="evidence" value="ECO:0007669"/>
    <property type="project" value="UniProtKB-KW"/>
</dbReference>
<dbReference type="RefSeq" id="WP_043841083.1">
    <property type="nucleotide sequence ID" value="NZ_AQQW01000001.1"/>
</dbReference>
<feature type="chain" id="PRO_5004842108" evidence="5">
    <location>
        <begin position="25"/>
        <end position="165"/>
    </location>
</feature>
<evidence type="ECO:0000259" key="6">
    <source>
        <dbReference type="PROSITE" id="PS51007"/>
    </source>
</evidence>
<keyword evidence="8" id="KW-1185">Reference proteome</keyword>
<dbReference type="InterPro" id="IPR036909">
    <property type="entry name" value="Cyt_c-like_dom_sf"/>
</dbReference>
<dbReference type="eggNOG" id="COG2010">
    <property type="taxonomic scope" value="Bacteria"/>
</dbReference>
<dbReference type="GO" id="GO:0009055">
    <property type="term" value="F:electron transfer activity"/>
    <property type="evidence" value="ECO:0007669"/>
    <property type="project" value="InterPro"/>
</dbReference>
<dbReference type="NCBIfam" id="TIGR04485">
    <property type="entry name" value="thiosulf_SoxX"/>
    <property type="match status" value="1"/>
</dbReference>